<evidence type="ECO:0000256" key="1">
    <source>
        <dbReference type="ARBA" id="ARBA00023251"/>
    </source>
</evidence>
<dbReference type="GO" id="GO:0046677">
    <property type="term" value="P:response to antibiotic"/>
    <property type="evidence" value="ECO:0007669"/>
    <property type="project" value="UniProtKB-KW"/>
</dbReference>
<keyword evidence="3" id="KW-1185">Reference proteome</keyword>
<reference evidence="2 3" key="1">
    <citation type="journal article" date="2020" name="Genome Biol. Evol.">
        <title>A new high-quality draft genome assembly of the Chinese cordyceps Ophiocordyceps sinensis.</title>
        <authorList>
            <person name="Shu R."/>
            <person name="Zhang J."/>
            <person name="Meng Q."/>
            <person name="Zhang H."/>
            <person name="Zhou G."/>
            <person name="Li M."/>
            <person name="Wu P."/>
            <person name="Zhao Y."/>
            <person name="Chen C."/>
            <person name="Qin Q."/>
        </authorList>
    </citation>
    <scope>NUCLEOTIDE SEQUENCE [LARGE SCALE GENOMIC DNA]</scope>
    <source>
        <strain evidence="2 3">IOZ07</strain>
    </source>
</reference>
<organism evidence="2 3">
    <name type="scientific">Ophiocordyceps sinensis</name>
    <dbReference type="NCBI Taxonomy" id="72228"/>
    <lineage>
        <taxon>Eukaryota</taxon>
        <taxon>Fungi</taxon>
        <taxon>Dikarya</taxon>
        <taxon>Ascomycota</taxon>
        <taxon>Pezizomycotina</taxon>
        <taxon>Sordariomycetes</taxon>
        <taxon>Hypocreomycetidae</taxon>
        <taxon>Hypocreales</taxon>
        <taxon>Ophiocordycipitaceae</taxon>
        <taxon>Ophiocordyceps</taxon>
    </lineage>
</organism>
<dbReference type="AlphaFoldDB" id="A0A8H4LPG1"/>
<dbReference type="Pfam" id="PF19581">
    <property type="entry name" value="Glyoxalase_7"/>
    <property type="match status" value="1"/>
</dbReference>
<evidence type="ECO:0000313" key="3">
    <source>
        <dbReference type="Proteomes" id="UP000557566"/>
    </source>
</evidence>
<sequence length="112" mass="12696">MAIEFHSAIPILRIFDLAKADEFYLGYLGFRVDWDHRFDDRAPLYRQISRGGLRLHLSEHHGDGSPGVHVRVMMRGCHRGPAPGSREMGVVDPFGNQIKFCQDDGDEDGDED</sequence>
<evidence type="ECO:0008006" key="4">
    <source>
        <dbReference type="Google" id="ProtNLM"/>
    </source>
</evidence>
<keyword evidence="1" id="KW-0046">Antibiotic resistance</keyword>
<dbReference type="Proteomes" id="UP000557566">
    <property type="component" value="Unassembled WGS sequence"/>
</dbReference>
<comment type="caution">
    <text evidence="2">The sequence shown here is derived from an EMBL/GenBank/DDBJ whole genome shotgun (WGS) entry which is preliminary data.</text>
</comment>
<dbReference type="InterPro" id="IPR000335">
    <property type="entry name" value="Bleomycin-R"/>
</dbReference>
<proteinExistence type="predicted"/>
<dbReference type="SUPFAM" id="SSF54593">
    <property type="entry name" value="Glyoxalase/Bleomycin resistance protein/Dihydroxybiphenyl dioxygenase"/>
    <property type="match status" value="1"/>
</dbReference>
<dbReference type="EMBL" id="JAAVMX010000014">
    <property type="protein sequence ID" value="KAF4503805.1"/>
    <property type="molecule type" value="Genomic_DNA"/>
</dbReference>
<evidence type="ECO:0000313" key="2">
    <source>
        <dbReference type="EMBL" id="KAF4503805.1"/>
    </source>
</evidence>
<gene>
    <name evidence="2" type="ORF">G6O67_008857</name>
</gene>
<dbReference type="InterPro" id="IPR029068">
    <property type="entry name" value="Glyas_Bleomycin-R_OHBP_Dase"/>
</dbReference>
<accession>A0A8H4LPG1</accession>
<dbReference type="OrthoDB" id="4235865at2759"/>
<dbReference type="Gene3D" id="3.10.180.10">
    <property type="entry name" value="2,3-Dihydroxybiphenyl 1,2-Dioxygenase, domain 1"/>
    <property type="match status" value="1"/>
</dbReference>
<protein>
    <recommendedName>
        <fullName evidence="4">Glyoxalase/bleomycin resistance protein/dioxygenase</fullName>
    </recommendedName>
</protein>
<name>A0A8H4LPG1_9HYPO</name>